<evidence type="ECO:0000256" key="5">
    <source>
        <dbReference type="PROSITE-ProRule" id="PRU00284"/>
    </source>
</evidence>
<feature type="domain" description="HAMP" evidence="9">
    <location>
        <begin position="207"/>
        <end position="260"/>
    </location>
</feature>
<dbReference type="Gene3D" id="6.10.340.10">
    <property type="match status" value="1"/>
</dbReference>
<dbReference type="PROSITE" id="PS50111">
    <property type="entry name" value="CHEMOTAXIS_TRANSDUC_2"/>
    <property type="match status" value="1"/>
</dbReference>
<evidence type="ECO:0000259" key="8">
    <source>
        <dbReference type="PROSITE" id="PS50192"/>
    </source>
</evidence>
<feature type="domain" description="T-SNARE coiled-coil homology" evidence="8">
    <location>
        <begin position="452"/>
        <end position="514"/>
    </location>
</feature>
<dbReference type="InterPro" id="IPR004090">
    <property type="entry name" value="Chemotax_Me-accpt_rcpt"/>
</dbReference>
<feature type="transmembrane region" description="Helical" evidence="6">
    <location>
        <begin position="15"/>
        <end position="39"/>
    </location>
</feature>
<dbReference type="EMBL" id="JPWF01000012">
    <property type="protein sequence ID" value="RCK33644.1"/>
    <property type="molecule type" value="Genomic_DNA"/>
</dbReference>
<evidence type="ECO:0000313" key="11">
    <source>
        <dbReference type="Proteomes" id="UP000253226"/>
    </source>
</evidence>
<dbReference type="PROSITE" id="PS50192">
    <property type="entry name" value="T_SNARE"/>
    <property type="match status" value="1"/>
</dbReference>
<protein>
    <submittedName>
        <fullName evidence="10">Chemotaxis protein</fullName>
    </submittedName>
</protein>
<dbReference type="Pfam" id="PF00015">
    <property type="entry name" value="MCPsignal"/>
    <property type="match status" value="1"/>
</dbReference>
<evidence type="ECO:0000259" key="9">
    <source>
        <dbReference type="PROSITE" id="PS50885"/>
    </source>
</evidence>
<name>A0A367W1Q3_9PROT</name>
<dbReference type="PANTHER" id="PTHR32089:SF112">
    <property type="entry name" value="LYSOZYME-LIKE PROTEIN-RELATED"/>
    <property type="match status" value="1"/>
</dbReference>
<dbReference type="InterPro" id="IPR000727">
    <property type="entry name" value="T_SNARE_dom"/>
</dbReference>
<evidence type="ECO:0000256" key="2">
    <source>
        <dbReference type="ARBA" id="ARBA00022519"/>
    </source>
</evidence>
<keyword evidence="2" id="KW-0997">Cell inner membrane</keyword>
<dbReference type="PRINTS" id="PR00260">
    <property type="entry name" value="CHEMTRNSDUCR"/>
</dbReference>
<evidence type="ECO:0000256" key="1">
    <source>
        <dbReference type="ARBA" id="ARBA00004429"/>
    </source>
</evidence>
<reference evidence="10 11" key="1">
    <citation type="submission" date="2014-07" db="EMBL/GenBank/DDBJ databases">
        <title>Draft genome sequence of Thalassospira profundimaris 35.</title>
        <authorList>
            <person name="Lai Q."/>
            <person name="Shao Z."/>
        </authorList>
    </citation>
    <scope>NUCLEOTIDE SEQUENCE [LARGE SCALE GENOMIC DNA]</scope>
    <source>
        <strain evidence="10 11">35</strain>
    </source>
</reference>
<dbReference type="SUPFAM" id="SSF58104">
    <property type="entry name" value="Methyl-accepting chemotaxis protein (MCP) signaling domain"/>
    <property type="match status" value="1"/>
</dbReference>
<keyword evidence="6" id="KW-0472">Membrane</keyword>
<feature type="transmembrane region" description="Helical" evidence="6">
    <location>
        <begin position="185"/>
        <end position="205"/>
    </location>
</feature>
<comment type="subcellular location">
    <subcellularLocation>
        <location evidence="1">Cell inner membrane</location>
        <topology evidence="1">Multi-pass membrane protein</topology>
    </subcellularLocation>
</comment>
<organism evidence="10 11">
    <name type="scientific">Thalassospira profundimaris</name>
    <dbReference type="NCBI Taxonomy" id="502049"/>
    <lineage>
        <taxon>Bacteria</taxon>
        <taxon>Pseudomonadati</taxon>
        <taxon>Pseudomonadota</taxon>
        <taxon>Alphaproteobacteria</taxon>
        <taxon>Rhodospirillales</taxon>
        <taxon>Thalassospiraceae</taxon>
        <taxon>Thalassospira</taxon>
    </lineage>
</organism>
<dbReference type="InterPro" id="IPR003660">
    <property type="entry name" value="HAMP_dom"/>
</dbReference>
<feature type="domain" description="Methyl-accepting transducer" evidence="7">
    <location>
        <begin position="300"/>
        <end position="536"/>
    </location>
</feature>
<dbReference type="GO" id="GO:0007165">
    <property type="term" value="P:signal transduction"/>
    <property type="evidence" value="ECO:0007669"/>
    <property type="project" value="UniProtKB-KW"/>
</dbReference>
<dbReference type="InterPro" id="IPR032255">
    <property type="entry name" value="HBM"/>
</dbReference>
<dbReference type="Gene3D" id="1.10.287.950">
    <property type="entry name" value="Methyl-accepting chemotaxis protein"/>
    <property type="match status" value="1"/>
</dbReference>
<keyword evidence="2" id="KW-1003">Cell membrane</keyword>
<dbReference type="InterPro" id="IPR004089">
    <property type="entry name" value="MCPsignal_dom"/>
</dbReference>
<dbReference type="CDD" id="cd06225">
    <property type="entry name" value="HAMP"/>
    <property type="match status" value="1"/>
</dbReference>
<dbReference type="PROSITE" id="PS50885">
    <property type="entry name" value="HAMP"/>
    <property type="match status" value="1"/>
</dbReference>
<evidence type="ECO:0000259" key="7">
    <source>
        <dbReference type="PROSITE" id="PS50111"/>
    </source>
</evidence>
<dbReference type="Proteomes" id="UP000253226">
    <property type="component" value="Unassembled WGS sequence"/>
</dbReference>
<dbReference type="GO" id="GO:0005886">
    <property type="term" value="C:plasma membrane"/>
    <property type="evidence" value="ECO:0007669"/>
    <property type="project" value="UniProtKB-SubCell"/>
</dbReference>
<dbReference type="SMART" id="SM01358">
    <property type="entry name" value="HBM"/>
    <property type="match status" value="1"/>
</dbReference>
<comment type="similarity">
    <text evidence="4">Belongs to the methyl-accepting chemotaxis (MCP) protein family.</text>
</comment>
<keyword evidence="3 5" id="KW-0807">Transducer</keyword>
<dbReference type="Pfam" id="PF00672">
    <property type="entry name" value="HAMP"/>
    <property type="match status" value="1"/>
</dbReference>
<dbReference type="GO" id="GO:0006935">
    <property type="term" value="P:chemotaxis"/>
    <property type="evidence" value="ECO:0007669"/>
    <property type="project" value="InterPro"/>
</dbReference>
<dbReference type="OrthoDB" id="3378718at2"/>
<dbReference type="RefSeq" id="WP_114103504.1">
    <property type="nucleotide sequence ID" value="NZ_JPWF01000012.1"/>
</dbReference>
<evidence type="ECO:0000313" key="10">
    <source>
        <dbReference type="EMBL" id="RCK33644.1"/>
    </source>
</evidence>
<comment type="caution">
    <text evidence="10">The sequence shown here is derived from an EMBL/GenBank/DDBJ whole genome shotgun (WGS) entry which is preliminary data.</text>
</comment>
<proteinExistence type="inferred from homology"/>
<gene>
    <name evidence="10" type="ORF">TH19_17200</name>
</gene>
<dbReference type="AlphaFoldDB" id="A0A367W1Q3"/>
<dbReference type="SMART" id="SM00283">
    <property type="entry name" value="MA"/>
    <property type="match status" value="1"/>
</dbReference>
<dbReference type="GO" id="GO:0004888">
    <property type="term" value="F:transmembrane signaling receptor activity"/>
    <property type="evidence" value="ECO:0007669"/>
    <property type="project" value="InterPro"/>
</dbReference>
<dbReference type="SMART" id="SM00304">
    <property type="entry name" value="HAMP"/>
    <property type="match status" value="1"/>
</dbReference>
<evidence type="ECO:0000256" key="6">
    <source>
        <dbReference type="SAM" id="Phobius"/>
    </source>
</evidence>
<evidence type="ECO:0000256" key="4">
    <source>
        <dbReference type="ARBA" id="ARBA00029447"/>
    </source>
</evidence>
<sequence>MSLEFNNLKISTKVLGGFGVVLVLLAGIAIFSTLSIDGVGDDFLHYRKVALQSNQAGRVQANLLEARVAVKDYLLTGNRDSVAYANVRLTATLELKQELIGYLTDPKRKQVAEDVANQIKLYEQAFAKVVTLPANDPERSNLVTNTLDRVGPAVAAEIEDLKLEIKAEQDEIGPRATKAAKDSMTVVKIISAIAILMGIGAAWAIGTGISRPIRLITASMNALAAGDKQIDIPGQGRGDEIGDMSNAVLVFKENMIKAEELAALEEEASQRREIRAQKISDLTSGFDADISSVLKTLASAATEMQATATGMSSTADQTSRQSGIVAAAAEQASANVQTVASATEQLSASIYEITKQVTQSTAVTGRAVDDAEKTNSQIRGLAEAAQKIGDVVGLISEIAEQTNLLALNATIEAARAGDAGKGFAVVAAEVKNLATATSRATEDITNQITSIQNETDDAVNAIATISATIAEISEISSAIASAVEEQGVATQEITRNVQEASVGTSEVTTNIASVSQAAGSTGAAADQVLSAAAELSQESETLRAKVEAFLTSVRAV</sequence>
<evidence type="ECO:0000256" key="3">
    <source>
        <dbReference type="ARBA" id="ARBA00023224"/>
    </source>
</evidence>
<keyword evidence="6" id="KW-1133">Transmembrane helix</keyword>
<dbReference type="PANTHER" id="PTHR32089">
    <property type="entry name" value="METHYL-ACCEPTING CHEMOTAXIS PROTEIN MCPB"/>
    <property type="match status" value="1"/>
</dbReference>
<accession>A0A367W1Q3</accession>
<keyword evidence="6" id="KW-0812">Transmembrane</keyword>